<accession>A0A9P6KV65</accession>
<comment type="caution">
    <text evidence="1">The sequence shown here is derived from an EMBL/GenBank/DDBJ whole genome shotgun (WGS) entry which is preliminary data.</text>
</comment>
<dbReference type="Proteomes" id="UP000756921">
    <property type="component" value="Unassembled WGS sequence"/>
</dbReference>
<reference evidence="1" key="1">
    <citation type="journal article" date="2020" name="Mol. Plant Microbe Interact.">
        <title>Genome Sequence of the Biocontrol Agent Coniothyrium minitans strain Conio (IMI 134523).</title>
        <authorList>
            <person name="Patel D."/>
            <person name="Shittu T.A."/>
            <person name="Baroncelli R."/>
            <person name="Muthumeenakshi S."/>
            <person name="Osborne T.H."/>
            <person name="Janganan T.K."/>
            <person name="Sreenivasaprasad S."/>
        </authorList>
    </citation>
    <scope>NUCLEOTIDE SEQUENCE</scope>
    <source>
        <strain evidence="1">Conio</strain>
    </source>
</reference>
<dbReference type="AlphaFoldDB" id="A0A9P6KV65"/>
<proteinExistence type="predicted"/>
<keyword evidence="2" id="KW-1185">Reference proteome</keyword>
<organism evidence="1 2">
    <name type="scientific">Paraphaeosphaeria minitans</name>
    <dbReference type="NCBI Taxonomy" id="565426"/>
    <lineage>
        <taxon>Eukaryota</taxon>
        <taxon>Fungi</taxon>
        <taxon>Dikarya</taxon>
        <taxon>Ascomycota</taxon>
        <taxon>Pezizomycotina</taxon>
        <taxon>Dothideomycetes</taxon>
        <taxon>Pleosporomycetidae</taxon>
        <taxon>Pleosporales</taxon>
        <taxon>Massarineae</taxon>
        <taxon>Didymosphaeriaceae</taxon>
        <taxon>Paraphaeosphaeria</taxon>
    </lineage>
</organism>
<name>A0A9P6KV65_9PLEO</name>
<evidence type="ECO:0000313" key="2">
    <source>
        <dbReference type="Proteomes" id="UP000756921"/>
    </source>
</evidence>
<sequence>MRNARLLWGNDKAKFDKSSRLASKSTIRLRNSAWNGFRLDQRPLASGSTAPQLHSSTYFRPQQFRGASSRDCKSLGGWFSEAMECLSLQYGFRETYDRGAHALTSGEGWLQLSYATTNRELFFTSDRTDPN</sequence>
<dbReference type="EMBL" id="WJXW01000002">
    <property type="protein sequence ID" value="KAF9739721.1"/>
    <property type="molecule type" value="Genomic_DNA"/>
</dbReference>
<gene>
    <name evidence="1" type="ORF">PMIN01_02355</name>
</gene>
<evidence type="ECO:0000313" key="1">
    <source>
        <dbReference type="EMBL" id="KAF9739721.1"/>
    </source>
</evidence>
<protein>
    <submittedName>
        <fullName evidence="1">Uncharacterized protein</fullName>
    </submittedName>
</protein>